<reference evidence="2" key="1">
    <citation type="journal article" date="2016" name="Nat. Commun.">
        <title>Genome analysis of three Pneumocystis species reveals adaptation mechanisms to life exclusively in mammalian hosts.</title>
        <authorList>
            <person name="Ma L."/>
            <person name="Chen Z."/>
            <person name="Huang D.W."/>
            <person name="Kutty G."/>
            <person name="Ishihara M."/>
            <person name="Wang H."/>
            <person name="Abouelleil A."/>
            <person name="Bishop L."/>
            <person name="Davey E."/>
            <person name="Deng R."/>
            <person name="Deng X."/>
            <person name="Fan L."/>
            <person name="Fantoni G."/>
            <person name="Fitzgerald M."/>
            <person name="Gogineni E."/>
            <person name="Goldberg J.M."/>
            <person name="Handley G."/>
            <person name="Hu X."/>
            <person name="Huber C."/>
            <person name="Jiao X."/>
            <person name="Jones K."/>
            <person name="Levin J.Z."/>
            <person name="Liu Y."/>
            <person name="Macdonald P."/>
            <person name="Melnikov A."/>
            <person name="Raley C."/>
            <person name="Sassi M."/>
            <person name="Sherman B.T."/>
            <person name="Song X."/>
            <person name="Sykes S."/>
            <person name="Tran B."/>
            <person name="Walsh L."/>
            <person name="Xia Y."/>
            <person name="Yang J."/>
            <person name="Young S."/>
            <person name="Zeng Q."/>
            <person name="Zheng X."/>
            <person name="Stephens R."/>
            <person name="Nusbaum C."/>
            <person name="Birren B.W."/>
            <person name="Azadi P."/>
            <person name="Lempicki R.A."/>
            <person name="Cuomo C.A."/>
            <person name="Kovacs J.A."/>
        </authorList>
    </citation>
    <scope>NUCLEOTIDE SEQUENCE [LARGE SCALE GENOMIC DNA]</scope>
    <source>
        <strain evidence="2">RU7</strain>
    </source>
</reference>
<dbReference type="RefSeq" id="XP_018227915.1">
    <property type="nucleotide sequence ID" value="XM_018375905.1"/>
</dbReference>
<organism evidence="1 2">
    <name type="scientific">Pneumocystis jirovecii (strain RU7)</name>
    <name type="common">Human pneumocystis pneumonia agent</name>
    <dbReference type="NCBI Taxonomy" id="1408657"/>
    <lineage>
        <taxon>Eukaryota</taxon>
        <taxon>Fungi</taxon>
        <taxon>Dikarya</taxon>
        <taxon>Ascomycota</taxon>
        <taxon>Taphrinomycotina</taxon>
        <taxon>Pneumocystomycetes</taxon>
        <taxon>Pneumocystaceae</taxon>
        <taxon>Pneumocystis</taxon>
    </lineage>
</organism>
<evidence type="ECO:0000313" key="1">
    <source>
        <dbReference type="EMBL" id="KTW26070.1"/>
    </source>
</evidence>
<sequence>MQSECIFLKKVYPNELKKNEYHVKRQDSLTIEFLLRIFTNNLKTEEDYEKIIDKKCLIFMEESNKFRINMQLH</sequence>
<gene>
    <name evidence="1" type="ORF">T551_03642</name>
</gene>
<protein>
    <submittedName>
        <fullName evidence="1">Uncharacterized protein</fullName>
    </submittedName>
</protein>
<evidence type="ECO:0000313" key="2">
    <source>
        <dbReference type="Proteomes" id="UP000053447"/>
    </source>
</evidence>
<dbReference type="VEuPathDB" id="FungiDB:T551_03642"/>
<name>A0A0W4ZCF8_PNEJ7</name>
<dbReference type="EMBL" id="LFWA01000019">
    <property type="protein sequence ID" value="KTW26070.1"/>
    <property type="molecule type" value="Genomic_DNA"/>
</dbReference>
<proteinExistence type="predicted"/>
<accession>A0A0W4ZCF8</accession>
<keyword evidence="2" id="KW-1185">Reference proteome</keyword>
<comment type="caution">
    <text evidence="1">The sequence shown here is derived from an EMBL/GenBank/DDBJ whole genome shotgun (WGS) entry which is preliminary data.</text>
</comment>
<dbReference type="Proteomes" id="UP000053447">
    <property type="component" value="Unassembled WGS sequence"/>
</dbReference>
<dbReference type="GeneID" id="28942160"/>
<dbReference type="AlphaFoldDB" id="A0A0W4ZCF8"/>